<sequence>MTTHVWRLTLEPLGVDVAWSLLLNDGASTRAVDAGVIRDTRNEELAALDIPLRDGTSALLVPDHELQLATLLGTRLIPPTLREELTDGAHTVYVATRGWLANLPWEALVVDSDHRRLIEAAVVAGAMSPGIVATRTRTAAPFSPEGAGLAIVDAGPPRDAARHDYSIYPGGLPAGLAIDLAADVVAPGTYTMSARMAGEALTGAPWTRLLYVGHVAAGHQDEPAATALVFQRQGEIDKLSAANWLAEPQTWPSPARVALIGCGSDDARFLEASGLPVAAVNAGAHLVTCTRWSLPADAPGDPSGPTTHLARAVLRAHRTDRPVRALREWQLQQLSAWRTRPTAAVSPFFWASLATYLTPDVADDPD</sequence>
<evidence type="ECO:0000313" key="3">
    <source>
        <dbReference type="Proteomes" id="UP001500190"/>
    </source>
</evidence>
<dbReference type="EMBL" id="BAAAND010000012">
    <property type="protein sequence ID" value="GAA1612999.1"/>
    <property type="molecule type" value="Genomic_DNA"/>
</dbReference>
<dbReference type="Proteomes" id="UP001500190">
    <property type="component" value="Unassembled WGS sequence"/>
</dbReference>
<dbReference type="RefSeq" id="WP_344200658.1">
    <property type="nucleotide sequence ID" value="NZ_BAAAND010000012.1"/>
</dbReference>
<reference evidence="2 3" key="1">
    <citation type="journal article" date="2019" name="Int. J. Syst. Evol. Microbiol.">
        <title>The Global Catalogue of Microorganisms (GCM) 10K type strain sequencing project: providing services to taxonomists for standard genome sequencing and annotation.</title>
        <authorList>
            <consortium name="The Broad Institute Genomics Platform"/>
            <consortium name="The Broad Institute Genome Sequencing Center for Infectious Disease"/>
            <person name="Wu L."/>
            <person name="Ma J."/>
        </authorList>
    </citation>
    <scope>NUCLEOTIDE SEQUENCE [LARGE SCALE GENOMIC DNA]</scope>
    <source>
        <strain evidence="2 3">JCM 14304</strain>
    </source>
</reference>
<evidence type="ECO:0000313" key="2">
    <source>
        <dbReference type="EMBL" id="GAA1612999.1"/>
    </source>
</evidence>
<keyword evidence="3" id="KW-1185">Reference proteome</keyword>
<accession>A0ABN2ENQ4</accession>
<dbReference type="Pfam" id="PF12770">
    <property type="entry name" value="CHAT"/>
    <property type="match status" value="1"/>
</dbReference>
<organism evidence="2 3">
    <name type="scientific">Kribbella karoonensis</name>
    <dbReference type="NCBI Taxonomy" id="324851"/>
    <lineage>
        <taxon>Bacteria</taxon>
        <taxon>Bacillati</taxon>
        <taxon>Actinomycetota</taxon>
        <taxon>Actinomycetes</taxon>
        <taxon>Propionibacteriales</taxon>
        <taxon>Kribbellaceae</taxon>
        <taxon>Kribbella</taxon>
    </lineage>
</organism>
<name>A0ABN2ENQ4_9ACTN</name>
<protein>
    <submittedName>
        <fullName evidence="2">CHAT domain-containing protein</fullName>
    </submittedName>
</protein>
<comment type="caution">
    <text evidence="2">The sequence shown here is derived from an EMBL/GenBank/DDBJ whole genome shotgun (WGS) entry which is preliminary data.</text>
</comment>
<evidence type="ECO:0000259" key="1">
    <source>
        <dbReference type="Pfam" id="PF12770"/>
    </source>
</evidence>
<dbReference type="InterPro" id="IPR024983">
    <property type="entry name" value="CHAT_dom"/>
</dbReference>
<proteinExistence type="predicted"/>
<feature type="domain" description="CHAT" evidence="1">
    <location>
        <begin position="68"/>
        <end position="354"/>
    </location>
</feature>
<gene>
    <name evidence="2" type="ORF">GCM10009742_75290</name>
</gene>